<dbReference type="AlphaFoldDB" id="A0YCQ2"/>
<name>A0YCQ2_9GAMM</name>
<evidence type="ECO:0000259" key="16">
    <source>
        <dbReference type="Pfam" id="PF05193"/>
    </source>
</evidence>
<evidence type="ECO:0000259" key="15">
    <source>
        <dbReference type="Pfam" id="PF00675"/>
    </source>
</evidence>
<dbReference type="STRING" id="247633.GP2143_08474"/>
<dbReference type="FunFam" id="3.30.830.10:FF:000005">
    <property type="entry name" value="nardilysin isoform X1"/>
    <property type="match status" value="1"/>
</dbReference>
<evidence type="ECO:0000256" key="1">
    <source>
        <dbReference type="ARBA" id="ARBA00001947"/>
    </source>
</evidence>
<comment type="caution">
    <text evidence="19">The sequence shown here is derived from an EMBL/GenBank/DDBJ whole genome shotgun (WGS) entry which is preliminary data.</text>
</comment>
<dbReference type="GO" id="GO:0006508">
    <property type="term" value="P:proteolysis"/>
    <property type="evidence" value="ECO:0007669"/>
    <property type="project" value="UniProtKB-KW"/>
</dbReference>
<dbReference type="InterPro" id="IPR001431">
    <property type="entry name" value="Pept_M16_Zn_BS"/>
</dbReference>
<evidence type="ECO:0000256" key="12">
    <source>
        <dbReference type="ARBA" id="ARBA00031184"/>
    </source>
</evidence>
<dbReference type="PANTHER" id="PTHR43690:SF18">
    <property type="entry name" value="INSULIN-DEGRADING ENZYME-RELATED"/>
    <property type="match status" value="1"/>
</dbReference>
<evidence type="ECO:0000256" key="2">
    <source>
        <dbReference type="ARBA" id="ARBA00002184"/>
    </source>
</evidence>
<keyword evidence="9" id="KW-0862">Zinc</keyword>
<keyword evidence="7" id="KW-0479">Metal-binding</keyword>
<evidence type="ECO:0000256" key="14">
    <source>
        <dbReference type="RuleBase" id="RU004447"/>
    </source>
</evidence>
<dbReference type="FunFam" id="3.30.830.10:FF:000012">
    <property type="entry name" value="Protease 3"/>
    <property type="match status" value="1"/>
</dbReference>
<dbReference type="InterPro" id="IPR054734">
    <property type="entry name" value="PqqF-like_C_4"/>
</dbReference>
<dbReference type="Pfam" id="PF16187">
    <property type="entry name" value="Peptidase_M16_M"/>
    <property type="match status" value="1"/>
</dbReference>
<dbReference type="InterPro" id="IPR050626">
    <property type="entry name" value="Peptidase_M16"/>
</dbReference>
<evidence type="ECO:0000256" key="13">
    <source>
        <dbReference type="ARBA" id="ARBA00033450"/>
    </source>
</evidence>
<protein>
    <recommendedName>
        <fullName evidence="5">Protease 3</fullName>
        <ecNumber evidence="4">3.4.24.55</ecNumber>
    </recommendedName>
    <alternativeName>
        <fullName evidence="13">Pitrilysin</fullName>
    </alternativeName>
    <alternativeName>
        <fullName evidence="12">Protease III</fullName>
    </alternativeName>
    <alternativeName>
        <fullName evidence="11">Protease pi</fullName>
    </alternativeName>
</protein>
<accession>A0YCQ2</accession>
<dbReference type="PROSITE" id="PS51257">
    <property type="entry name" value="PROKAR_LIPOPROTEIN"/>
    <property type="match status" value="1"/>
</dbReference>
<gene>
    <name evidence="19" type="ORF">GP2143_08474</name>
</gene>
<comment type="cofactor">
    <cofactor evidence="1">
        <name>Zn(2+)</name>
        <dbReference type="ChEBI" id="CHEBI:29105"/>
    </cofactor>
</comment>
<keyword evidence="6" id="KW-0645">Protease</keyword>
<dbReference type="EMBL" id="AAVT01000003">
    <property type="protein sequence ID" value="EAW31571.1"/>
    <property type="molecule type" value="Genomic_DNA"/>
</dbReference>
<feature type="domain" description="Peptidase M16 C-terminal" evidence="16">
    <location>
        <begin position="218"/>
        <end position="394"/>
    </location>
</feature>
<evidence type="ECO:0000313" key="19">
    <source>
        <dbReference type="EMBL" id="EAW31571.1"/>
    </source>
</evidence>
<keyword evidence="20" id="KW-1185">Reference proteome</keyword>
<dbReference type="Pfam" id="PF05193">
    <property type="entry name" value="Peptidase_M16_C"/>
    <property type="match status" value="1"/>
</dbReference>
<dbReference type="InterPro" id="IPR011249">
    <property type="entry name" value="Metalloenz_LuxS/M16"/>
</dbReference>
<evidence type="ECO:0000256" key="9">
    <source>
        <dbReference type="ARBA" id="ARBA00022833"/>
    </source>
</evidence>
<feature type="domain" description="Peptidase M16 middle/third" evidence="17">
    <location>
        <begin position="402"/>
        <end position="680"/>
    </location>
</feature>
<feature type="domain" description="Peptidase M16 N-terminal" evidence="15">
    <location>
        <begin position="53"/>
        <end position="169"/>
    </location>
</feature>
<dbReference type="Pfam" id="PF00675">
    <property type="entry name" value="Peptidase_M16"/>
    <property type="match status" value="1"/>
</dbReference>
<evidence type="ECO:0000256" key="7">
    <source>
        <dbReference type="ARBA" id="ARBA00022723"/>
    </source>
</evidence>
<dbReference type="InterPro" id="IPR007863">
    <property type="entry name" value="Peptidase_M16_C"/>
</dbReference>
<dbReference type="eggNOG" id="COG1025">
    <property type="taxonomic scope" value="Bacteria"/>
</dbReference>
<evidence type="ECO:0000256" key="10">
    <source>
        <dbReference type="ARBA" id="ARBA00023049"/>
    </source>
</evidence>
<evidence type="ECO:0000256" key="3">
    <source>
        <dbReference type="ARBA" id="ARBA00007261"/>
    </source>
</evidence>
<dbReference type="Gene3D" id="3.30.830.10">
    <property type="entry name" value="Metalloenzyme, LuxS/M16 peptidase-like"/>
    <property type="match status" value="4"/>
</dbReference>
<organism evidence="19 20">
    <name type="scientific">marine gamma proteobacterium HTCC2143</name>
    <dbReference type="NCBI Taxonomy" id="247633"/>
    <lineage>
        <taxon>Bacteria</taxon>
        <taxon>Pseudomonadati</taxon>
        <taxon>Pseudomonadota</taxon>
        <taxon>Gammaproteobacteria</taxon>
        <taxon>Cellvibrionales</taxon>
        <taxon>Spongiibacteraceae</taxon>
        <taxon>BD1-7 clade</taxon>
    </lineage>
</organism>
<dbReference type="EC" id="3.4.24.55" evidence="4"/>
<dbReference type="SUPFAM" id="SSF63411">
    <property type="entry name" value="LuxS/MPP-like metallohydrolase"/>
    <property type="match status" value="4"/>
</dbReference>
<dbReference type="GO" id="GO:0004222">
    <property type="term" value="F:metalloendopeptidase activity"/>
    <property type="evidence" value="ECO:0007669"/>
    <property type="project" value="UniProtKB-EC"/>
</dbReference>
<dbReference type="OrthoDB" id="9811314at2"/>
<evidence type="ECO:0000259" key="18">
    <source>
        <dbReference type="Pfam" id="PF22456"/>
    </source>
</evidence>
<keyword evidence="8" id="KW-0378">Hydrolase</keyword>
<reference evidence="19 20" key="1">
    <citation type="journal article" date="2010" name="J. Bacteriol.">
        <title>Genome sequence of the oligotrophic marine Gammaproteobacterium HTCC2143, isolated from the Oregon Coast.</title>
        <authorList>
            <person name="Oh H.M."/>
            <person name="Kang I."/>
            <person name="Ferriera S."/>
            <person name="Giovannoni S.J."/>
            <person name="Cho J.C."/>
        </authorList>
    </citation>
    <scope>NUCLEOTIDE SEQUENCE [LARGE SCALE GENOMIC DNA]</scope>
    <source>
        <strain evidence="19 20">HTCC2143</strain>
    </source>
</reference>
<dbReference type="Pfam" id="PF22456">
    <property type="entry name" value="PqqF-like_C_4"/>
    <property type="match status" value="1"/>
</dbReference>
<comment type="function">
    <text evidence="2">Endopeptidase that degrades small peptides of less than 7 kDa, such as glucagon and insulin.</text>
</comment>
<keyword evidence="10" id="KW-0482">Metalloprotease</keyword>
<evidence type="ECO:0000256" key="4">
    <source>
        <dbReference type="ARBA" id="ARBA00012449"/>
    </source>
</evidence>
<comment type="similarity">
    <text evidence="3 14">Belongs to the peptidase M16 family.</text>
</comment>
<sequence length="956" mass="107736">MVQQIRQFLTTAIVLSLLAGCQTGISGKNDSALVQSENDSRRYQSLTLPNQLKVLLVSDPHADKSAASLDINIGSRQDPSDYQGLAHFLEHMLFLGTEKYPDAGEYQQFISSRGGRHNAYTSFEHTNYFFEIDPQYFDGALDRFAQFFIAPLFTDQYVEREKNAVHSEYMSKIKDQGRKSADVFKAIIDQSHPYAKLSVGNLETLVDRKSADGKGALRDQLLEFYKKNYSSGLMRLVLVGTESLAELEQLARDKFSSVRNSDRRLEPITRPILSAVDLPLMVKIKPEKTVRTLSVAFPVDDPLQFYQQKPVYYLGNILGHEGEGSLLSYLKRQGWAEGLGAGLGVSYQKGATFNVSILLTEAGLENVDAVTVALFQTINRIRASVDQMRLYQEQKKIAAQQFRFQEKEASMTYAARLSSDMHYYDEQDILRGGYMMDGYDASLVDHYLGFLIPDNTLLTVTGPSVDVDRQTHFYKAEYSVGKTPLSLLEQWRSAGLNALIQLPRENIFVADDLFILAADDRDADPQLLTGSAGLNLWFKSIDKFVSPKGNLLVDFRSPGATNTPEHSALLKLLIAVTVDELNEFSYAARLAGLQYSLSPHLNGFSIKVGGFTEKQGMLLDKILVSIRSLDFDQQRFENIKREQVRRLTNSRASRPTQLLMSRITDLLYKNRWTDTQLLTAYSDIDIDALKSYRKMLLSSGQADTLVYGNYSQETAVQYGEKIANALIDRPVMQPAIAITALPEQPFSSEVDSDYSDASVVIYIQAAGAEPLRRAAMAVTAQLLRSDFYNSLRTEKQLGYIVSSGAYPVRDVPGLFFLIQSPVAAPEVLQREISGFLLQQFDQLAEMDNKKFRSQKAAILTRLRESPQNQNEQGARYWQDIVQGYYQFDFRGGLINALESLTLEQWRSYFVSDVIQNQRRLTAYTVGDFNQQLGVQGQNIENIEGFKASLPFYQFPR</sequence>
<evidence type="ECO:0000256" key="8">
    <source>
        <dbReference type="ARBA" id="ARBA00022801"/>
    </source>
</evidence>
<evidence type="ECO:0000259" key="17">
    <source>
        <dbReference type="Pfam" id="PF16187"/>
    </source>
</evidence>
<feature type="domain" description="Coenzyme PQQ synthesis protein F-like C-terminal lobe" evidence="18">
    <location>
        <begin position="779"/>
        <end position="877"/>
    </location>
</feature>
<dbReference type="PROSITE" id="PS00143">
    <property type="entry name" value="INSULINASE"/>
    <property type="match status" value="1"/>
</dbReference>
<proteinExistence type="inferred from homology"/>
<evidence type="ECO:0000313" key="20">
    <source>
        <dbReference type="Proteomes" id="UP000004931"/>
    </source>
</evidence>
<dbReference type="InterPro" id="IPR011765">
    <property type="entry name" value="Pept_M16_N"/>
</dbReference>
<dbReference type="GO" id="GO:0005737">
    <property type="term" value="C:cytoplasm"/>
    <property type="evidence" value="ECO:0007669"/>
    <property type="project" value="UniProtKB-ARBA"/>
</dbReference>
<evidence type="ECO:0000256" key="11">
    <source>
        <dbReference type="ARBA" id="ARBA00029597"/>
    </source>
</evidence>
<evidence type="ECO:0000256" key="6">
    <source>
        <dbReference type="ARBA" id="ARBA00022670"/>
    </source>
</evidence>
<evidence type="ECO:0000256" key="5">
    <source>
        <dbReference type="ARBA" id="ARBA00017565"/>
    </source>
</evidence>
<dbReference type="GO" id="GO:0046872">
    <property type="term" value="F:metal ion binding"/>
    <property type="evidence" value="ECO:0007669"/>
    <property type="project" value="UniProtKB-KW"/>
</dbReference>
<dbReference type="PANTHER" id="PTHR43690">
    <property type="entry name" value="NARDILYSIN"/>
    <property type="match status" value="1"/>
</dbReference>
<dbReference type="InterPro" id="IPR032632">
    <property type="entry name" value="Peptidase_M16_M"/>
</dbReference>
<dbReference type="Proteomes" id="UP000004931">
    <property type="component" value="Unassembled WGS sequence"/>
</dbReference>